<reference evidence="2 3" key="1">
    <citation type="journal article" date="2021" name="Sci. Rep.">
        <title>Genome sequencing of the multicellular alga Astrephomene provides insights into convergent evolution of germ-soma differentiation.</title>
        <authorList>
            <person name="Yamashita S."/>
            <person name="Yamamoto K."/>
            <person name="Matsuzaki R."/>
            <person name="Suzuki S."/>
            <person name="Yamaguchi H."/>
            <person name="Hirooka S."/>
            <person name="Minakuchi Y."/>
            <person name="Miyagishima S."/>
            <person name="Kawachi M."/>
            <person name="Toyoda A."/>
            <person name="Nozaki H."/>
        </authorList>
    </citation>
    <scope>NUCLEOTIDE SEQUENCE [LARGE SCALE GENOMIC DNA]</scope>
    <source>
        <strain evidence="2 3">NIES-4017</strain>
    </source>
</reference>
<proteinExistence type="predicted"/>
<dbReference type="EMBL" id="BMAR01000001">
    <property type="protein sequence ID" value="GFR41152.1"/>
    <property type="molecule type" value="Genomic_DNA"/>
</dbReference>
<protein>
    <submittedName>
        <fullName evidence="2">Uncharacterized protein</fullName>
    </submittedName>
</protein>
<dbReference type="Proteomes" id="UP001054857">
    <property type="component" value="Unassembled WGS sequence"/>
</dbReference>
<evidence type="ECO:0000313" key="3">
    <source>
        <dbReference type="Proteomes" id="UP001054857"/>
    </source>
</evidence>
<comment type="caution">
    <text evidence="2">The sequence shown here is derived from an EMBL/GenBank/DDBJ whole genome shotgun (WGS) entry which is preliminary data.</text>
</comment>
<name>A0AAD3HHL8_9CHLO</name>
<evidence type="ECO:0000256" key="1">
    <source>
        <dbReference type="SAM" id="MobiDB-lite"/>
    </source>
</evidence>
<feature type="non-terminal residue" evidence="2">
    <location>
        <position position="1"/>
    </location>
</feature>
<feature type="region of interest" description="Disordered" evidence="1">
    <location>
        <begin position="222"/>
        <end position="291"/>
    </location>
</feature>
<sequence>YVNGFYSPDAFAVRPGCVQDTVPCDVAAGVVLGAAMTLAAGVRSRRQLQGVILRGPVAAQLKTSGYGGDEEDDNCCANDAGSMLVFHAATSVVQPLRMATFVDRMHRFFTVHKPQRAWPTPGLNARNHVRMDPRYVPDPELVSEARRDARKRVARTTAMLKLFGRVAEANKLVTSLHAWQNLNNADLDGDLLISVRNTLQLERLLCVRPPQWSSGGAAVVVPSRAPAAGGNNARTAKGLSPRKGGSPAKGCKGHAKDDGGDKDTVAVKDGDDGSSMAEPEQQQQQHDACPPLRPLLPVVWRDDWGPLLDAFMADVVQRLMRVKLVPPPPHPTAQQTKPMAFR</sequence>
<feature type="compositionally biased region" description="Basic and acidic residues" evidence="1">
    <location>
        <begin position="254"/>
        <end position="271"/>
    </location>
</feature>
<evidence type="ECO:0000313" key="2">
    <source>
        <dbReference type="EMBL" id="GFR41152.1"/>
    </source>
</evidence>
<accession>A0AAD3HHL8</accession>
<organism evidence="2 3">
    <name type="scientific">Astrephomene gubernaculifera</name>
    <dbReference type="NCBI Taxonomy" id="47775"/>
    <lineage>
        <taxon>Eukaryota</taxon>
        <taxon>Viridiplantae</taxon>
        <taxon>Chlorophyta</taxon>
        <taxon>core chlorophytes</taxon>
        <taxon>Chlorophyceae</taxon>
        <taxon>CS clade</taxon>
        <taxon>Chlamydomonadales</taxon>
        <taxon>Astrephomenaceae</taxon>
        <taxon>Astrephomene</taxon>
    </lineage>
</organism>
<gene>
    <name evidence="2" type="ORF">Agub_g1816</name>
</gene>
<dbReference type="AlphaFoldDB" id="A0AAD3HHL8"/>
<keyword evidence="3" id="KW-1185">Reference proteome</keyword>